<dbReference type="PROSITE" id="PS50923">
    <property type="entry name" value="SUSHI"/>
    <property type="match status" value="2"/>
</dbReference>
<dbReference type="InterPro" id="IPR009030">
    <property type="entry name" value="Growth_fac_rcpt_cys_sf"/>
</dbReference>
<keyword evidence="9" id="KW-0812">Transmembrane</keyword>
<dbReference type="Pfam" id="PF06119">
    <property type="entry name" value="NIDO"/>
    <property type="match status" value="1"/>
</dbReference>
<dbReference type="SMART" id="SM00181">
    <property type="entry name" value="EGF"/>
    <property type="match status" value="27"/>
</dbReference>
<dbReference type="SMART" id="SM00179">
    <property type="entry name" value="EGF_CA"/>
    <property type="match status" value="15"/>
</dbReference>
<evidence type="ECO:0000256" key="2">
    <source>
        <dbReference type="ARBA" id="ARBA00022536"/>
    </source>
</evidence>
<evidence type="ECO:0000256" key="6">
    <source>
        <dbReference type="ARBA" id="ARBA00023157"/>
    </source>
</evidence>
<evidence type="ECO:0000256" key="8">
    <source>
        <dbReference type="PROSITE-ProRule" id="PRU00302"/>
    </source>
</evidence>
<feature type="disulfide bond" evidence="7">
    <location>
        <begin position="1754"/>
        <end position="1763"/>
    </location>
</feature>
<dbReference type="GO" id="GO:0005509">
    <property type="term" value="F:calcium ion binding"/>
    <property type="evidence" value="ECO:0007669"/>
    <property type="project" value="InterPro"/>
</dbReference>
<feature type="domain" description="EGF-like" evidence="10">
    <location>
        <begin position="1600"/>
        <end position="1639"/>
    </location>
</feature>
<feature type="disulfide bond" evidence="7">
    <location>
        <begin position="1588"/>
        <end position="1597"/>
    </location>
</feature>
<evidence type="ECO:0000256" key="5">
    <source>
        <dbReference type="ARBA" id="ARBA00023136"/>
    </source>
</evidence>
<dbReference type="SUPFAM" id="SSF57535">
    <property type="entry name" value="Complement control module/SCR domain"/>
    <property type="match status" value="2"/>
</dbReference>
<evidence type="ECO:0000256" key="4">
    <source>
        <dbReference type="ARBA" id="ARBA00022737"/>
    </source>
</evidence>
<feature type="domain" description="EGF-like" evidence="10">
    <location>
        <begin position="1851"/>
        <end position="1892"/>
    </location>
</feature>
<dbReference type="CDD" id="cd00054">
    <property type="entry name" value="EGF_CA"/>
    <property type="match status" value="6"/>
</dbReference>
<evidence type="ECO:0000256" key="7">
    <source>
        <dbReference type="PROSITE-ProRule" id="PRU00076"/>
    </source>
</evidence>
<dbReference type="PROSITE" id="PS50856">
    <property type="entry name" value="AMOP"/>
    <property type="match status" value="1"/>
</dbReference>
<evidence type="ECO:0000313" key="14">
    <source>
        <dbReference type="EMBL" id="KAH3807309.1"/>
    </source>
</evidence>
<evidence type="ECO:0000256" key="3">
    <source>
        <dbReference type="ARBA" id="ARBA00022729"/>
    </source>
</evidence>
<dbReference type="PROSITE" id="PS50026">
    <property type="entry name" value="EGF_3"/>
    <property type="match status" value="10"/>
</dbReference>
<feature type="disulfide bond" evidence="7">
    <location>
        <begin position="1688"/>
        <end position="1698"/>
    </location>
</feature>
<keyword evidence="4" id="KW-0677">Repeat</keyword>
<keyword evidence="5 9" id="KW-0472">Membrane</keyword>
<reference evidence="14" key="2">
    <citation type="submission" date="2020-11" db="EMBL/GenBank/DDBJ databases">
        <authorList>
            <person name="McCartney M.A."/>
            <person name="Auch B."/>
            <person name="Kono T."/>
            <person name="Mallez S."/>
            <person name="Becker A."/>
            <person name="Gohl D.M."/>
            <person name="Silverstein K.A.T."/>
            <person name="Koren S."/>
            <person name="Bechman K.B."/>
            <person name="Herman A."/>
            <person name="Abrahante J.E."/>
            <person name="Garbe J."/>
        </authorList>
    </citation>
    <scope>NUCLEOTIDE SEQUENCE</scope>
    <source>
        <strain evidence="14">Duluth1</strain>
        <tissue evidence="14">Whole animal</tissue>
    </source>
</reference>
<evidence type="ECO:0000259" key="13">
    <source>
        <dbReference type="PROSITE" id="PS51233"/>
    </source>
</evidence>
<dbReference type="GO" id="GO:0016020">
    <property type="term" value="C:membrane"/>
    <property type="evidence" value="ECO:0007669"/>
    <property type="project" value="UniProtKB-SubCell"/>
</dbReference>
<dbReference type="PRINTS" id="PR00011">
    <property type="entry name" value="EGFLAMININ"/>
</dbReference>
<dbReference type="PROSITE" id="PS01186">
    <property type="entry name" value="EGF_2"/>
    <property type="match status" value="11"/>
</dbReference>
<dbReference type="InterPro" id="IPR000742">
    <property type="entry name" value="EGF"/>
</dbReference>
<dbReference type="InterPro" id="IPR049883">
    <property type="entry name" value="NOTCH1_EGF-like"/>
</dbReference>
<dbReference type="Pfam" id="PF01683">
    <property type="entry name" value="EB"/>
    <property type="match status" value="1"/>
</dbReference>
<name>A0A9D4FY53_DREPO</name>
<accession>A0A9D4FY53</accession>
<feature type="domain" description="EGF-like" evidence="10">
    <location>
        <begin position="2027"/>
        <end position="2070"/>
    </location>
</feature>
<feature type="disulfide bond" evidence="8">
    <location>
        <begin position="269"/>
        <end position="296"/>
    </location>
</feature>
<dbReference type="SMART" id="SM00216">
    <property type="entry name" value="VWD"/>
    <property type="match status" value="1"/>
</dbReference>
<dbReference type="PROSITE" id="PS01187">
    <property type="entry name" value="EGF_CA"/>
    <property type="match status" value="5"/>
</dbReference>
<dbReference type="InterPro" id="IPR006149">
    <property type="entry name" value="EB_dom"/>
</dbReference>
<keyword evidence="2 7" id="KW-0245">EGF-like domain</keyword>
<dbReference type="FunFam" id="2.10.25.10:FF:000038">
    <property type="entry name" value="Fibrillin 2"/>
    <property type="match status" value="3"/>
</dbReference>
<dbReference type="InterPro" id="IPR001881">
    <property type="entry name" value="EGF-like_Ca-bd_dom"/>
</dbReference>
<keyword evidence="9" id="KW-1133">Transmembrane helix</keyword>
<comment type="subcellular location">
    <subcellularLocation>
        <location evidence="1">Membrane</location>
    </subcellularLocation>
</comment>
<feature type="domain" description="Sushi" evidence="12">
    <location>
        <begin position="183"/>
        <end position="238"/>
    </location>
</feature>
<dbReference type="PANTHER" id="PTHR24034">
    <property type="entry name" value="EGF-LIKE DOMAIN-CONTAINING PROTEIN"/>
    <property type="match status" value="1"/>
</dbReference>
<dbReference type="InterPro" id="IPR035976">
    <property type="entry name" value="Sushi/SCR/CCP_sf"/>
</dbReference>
<feature type="non-terminal residue" evidence="14">
    <location>
        <position position="2417"/>
    </location>
</feature>
<proteinExistence type="predicted"/>
<evidence type="ECO:0000259" key="12">
    <source>
        <dbReference type="PROSITE" id="PS50923"/>
    </source>
</evidence>
<dbReference type="GO" id="GO:0007160">
    <property type="term" value="P:cell-matrix adhesion"/>
    <property type="evidence" value="ECO:0007669"/>
    <property type="project" value="InterPro"/>
</dbReference>
<dbReference type="InterPro" id="IPR050751">
    <property type="entry name" value="ECM_structural_protein"/>
</dbReference>
<organism evidence="14 15">
    <name type="scientific">Dreissena polymorpha</name>
    <name type="common">Zebra mussel</name>
    <name type="synonym">Mytilus polymorpha</name>
    <dbReference type="NCBI Taxonomy" id="45954"/>
    <lineage>
        <taxon>Eukaryota</taxon>
        <taxon>Metazoa</taxon>
        <taxon>Spiralia</taxon>
        <taxon>Lophotrochozoa</taxon>
        <taxon>Mollusca</taxon>
        <taxon>Bivalvia</taxon>
        <taxon>Autobranchia</taxon>
        <taxon>Heteroconchia</taxon>
        <taxon>Euheterodonta</taxon>
        <taxon>Imparidentia</taxon>
        <taxon>Neoheterodontei</taxon>
        <taxon>Myida</taxon>
        <taxon>Dreissenoidea</taxon>
        <taxon>Dreissenidae</taxon>
        <taxon>Dreissena</taxon>
    </lineage>
</organism>
<dbReference type="CDD" id="cd00033">
    <property type="entry name" value="CCP"/>
    <property type="match status" value="2"/>
</dbReference>
<evidence type="ECO:0000256" key="9">
    <source>
        <dbReference type="SAM" id="Phobius"/>
    </source>
</evidence>
<feature type="domain" description="EGF-like" evidence="10">
    <location>
        <begin position="1517"/>
        <end position="1558"/>
    </location>
</feature>
<dbReference type="Proteomes" id="UP000828390">
    <property type="component" value="Unassembled WGS sequence"/>
</dbReference>
<dbReference type="FunFam" id="2.10.25.10:FF:000240">
    <property type="entry name" value="Vitamin K-dependent protein S"/>
    <property type="match status" value="1"/>
</dbReference>
<dbReference type="Pfam" id="PF07645">
    <property type="entry name" value="EGF_CA"/>
    <property type="match status" value="14"/>
</dbReference>
<dbReference type="InterPro" id="IPR001846">
    <property type="entry name" value="VWF_type-D"/>
</dbReference>
<dbReference type="InterPro" id="IPR000152">
    <property type="entry name" value="EGF-type_Asp/Asn_hydroxyl_site"/>
</dbReference>
<dbReference type="SUPFAM" id="SSF57184">
    <property type="entry name" value="Growth factor receptor domain"/>
    <property type="match status" value="3"/>
</dbReference>
<dbReference type="Gene3D" id="2.10.25.10">
    <property type="entry name" value="Laminin"/>
    <property type="match status" value="17"/>
</dbReference>
<feature type="domain" description="EGF-like" evidence="10">
    <location>
        <begin position="2120"/>
        <end position="2161"/>
    </location>
</feature>
<dbReference type="InterPro" id="IPR005533">
    <property type="entry name" value="AMOP_dom"/>
</dbReference>
<protein>
    <submittedName>
        <fullName evidence="14">Uncharacterized protein</fullName>
    </submittedName>
</protein>
<feature type="domain" description="EGF-like" evidence="10">
    <location>
        <begin position="1725"/>
        <end position="1764"/>
    </location>
</feature>
<feature type="domain" description="EGF-like" evidence="10">
    <location>
        <begin position="1267"/>
        <end position="1304"/>
    </location>
</feature>
<dbReference type="PANTHER" id="PTHR24034:SF209">
    <property type="entry name" value="EGF-LIKE DOMAIN-CONTAINING PROTEIN"/>
    <property type="match status" value="1"/>
</dbReference>
<dbReference type="SUPFAM" id="SSF57196">
    <property type="entry name" value="EGF/Laminin"/>
    <property type="match status" value="8"/>
</dbReference>
<feature type="domain" description="AMOP" evidence="11">
    <location>
        <begin position="586"/>
        <end position="720"/>
    </location>
</feature>
<keyword evidence="3" id="KW-0732">Signal</keyword>
<evidence type="ECO:0000313" key="15">
    <source>
        <dbReference type="Proteomes" id="UP000828390"/>
    </source>
</evidence>
<keyword evidence="8" id="KW-0768">Sushi</keyword>
<feature type="domain" description="EGF-like" evidence="10">
    <location>
        <begin position="1565"/>
        <end position="1598"/>
    </location>
</feature>
<dbReference type="PROSITE" id="PS51233">
    <property type="entry name" value="VWFD"/>
    <property type="match status" value="1"/>
</dbReference>
<gene>
    <name evidence="14" type="ORF">DPMN_135644</name>
</gene>
<dbReference type="PROSITE" id="PS00022">
    <property type="entry name" value="EGF_1"/>
    <property type="match status" value="3"/>
</dbReference>
<keyword evidence="15" id="KW-1185">Reference proteome</keyword>
<dbReference type="InterPro" id="IPR018097">
    <property type="entry name" value="EGF_Ca-bd_CS"/>
</dbReference>
<reference evidence="14" key="1">
    <citation type="journal article" date="2019" name="bioRxiv">
        <title>The Genome of the Zebra Mussel, Dreissena polymorpha: A Resource for Invasive Species Research.</title>
        <authorList>
            <person name="McCartney M.A."/>
            <person name="Auch B."/>
            <person name="Kono T."/>
            <person name="Mallez S."/>
            <person name="Zhang Y."/>
            <person name="Obille A."/>
            <person name="Becker A."/>
            <person name="Abrahante J.E."/>
            <person name="Garbe J."/>
            <person name="Badalamenti J.P."/>
            <person name="Herman A."/>
            <person name="Mangelson H."/>
            <person name="Liachko I."/>
            <person name="Sullivan S."/>
            <person name="Sone E.D."/>
            <person name="Koren S."/>
            <person name="Silverstein K.A.T."/>
            <person name="Beckman K.B."/>
            <person name="Gohl D.M."/>
        </authorList>
    </citation>
    <scope>NUCLEOTIDE SEQUENCE</scope>
    <source>
        <strain evidence="14">Duluth1</strain>
        <tissue evidence="14">Whole animal</tissue>
    </source>
</reference>
<feature type="domain" description="VWFD" evidence="13">
    <location>
        <begin position="732"/>
        <end position="934"/>
    </location>
</feature>
<dbReference type="InterPro" id="IPR003886">
    <property type="entry name" value="NIDO_dom"/>
</dbReference>
<feature type="transmembrane region" description="Helical" evidence="9">
    <location>
        <begin position="2315"/>
        <end position="2339"/>
    </location>
</feature>
<dbReference type="InterPro" id="IPR000436">
    <property type="entry name" value="Sushi_SCR_CCP_dom"/>
</dbReference>
<evidence type="ECO:0000259" key="10">
    <source>
        <dbReference type="PROSITE" id="PS50026"/>
    </source>
</evidence>
<evidence type="ECO:0000256" key="1">
    <source>
        <dbReference type="ARBA" id="ARBA00004370"/>
    </source>
</evidence>
<dbReference type="FunFam" id="2.10.25.10:FF:000119">
    <property type="entry name" value="vitamin K-dependent protein S"/>
    <property type="match status" value="1"/>
</dbReference>
<feature type="domain" description="EGF-like" evidence="10">
    <location>
        <begin position="1684"/>
        <end position="1719"/>
    </location>
</feature>
<feature type="domain" description="EGF-like" evidence="10">
    <location>
        <begin position="1938"/>
        <end position="1981"/>
    </location>
</feature>
<dbReference type="SMART" id="SM00032">
    <property type="entry name" value="CCP"/>
    <property type="match status" value="2"/>
</dbReference>
<comment type="caution">
    <text evidence="14">The sequence shown here is derived from an EMBL/GenBank/DDBJ whole genome shotgun (WGS) entry which is preliminary data.</text>
</comment>
<dbReference type="PROSITE" id="PS00010">
    <property type="entry name" value="ASX_HYDROXYL"/>
    <property type="match status" value="10"/>
</dbReference>
<sequence length="2417" mass="264732">AANLGETCSPIVQCTPTNSECRNSVCVCRTGYRANGNTCNLIGIGDSCAGSTCLPSNSFCNLQSVCACNTGFYESSGSCLQEKNLGDTCTAGNNAMCGPDFSACSSLPPYTCVCQSGYTRSGNSCMPSSGELVCPTLKPGENCEKECSDATDCDAGHSCCPYEAGCNLCKIKIDNQPTTTNAPVCERIHLENGIVTGTGTHFGSQIEVQCDIGYDLRGDKILVCQTNGQWSGNPTCIIKDCGNITLPANMRILTSPIVTTFNSLLRFKCHEDYLLNENDAMRCDATGAWNSSVPTCIQKSDIGGPCVDARMCRIQSAICEDKKCICMSGVVDRRTQKCDIMPLLPFGEDEGDMVMNQPDCSEPIVFSPAIPVFNTMRRSMHVCRCGLVSFDKKYTNNKPVPTGEAKYDIIEPTIDINDPVVAAYFSDIFVDNSSLITYRAYNILNSYPFTTRAMKDITFLESLIKRVENLPSFEVSFVFIATWSSVKPKASAFNRINGATFQLAIISNGVRTYSVTIYGHELMNWALNSRGKTKTISLWIGHAGENGTIFNHLLSFKTPALRMDLGSKSGGISGLLLKNIDANDTSFSNHGVDCIKWYNKNSNMKQNIHFYSQRMPMCPCAIQLARWDPWFWHIRTKLRQQISNNIVCVDMMLIETVKPHGKSCCYYRSTLTFVEMQPLSGGFYFAHPSYSLRDHEFNDVTMKDKCCAKSDYCDLYYQLHPTGTCYTESPYRFGSFWGDPHMRTLDGMNYTFNGLGEYVLLSVETSNVTFSLHARTERAVNEHGNLSDATIFTAFAARDNTNSSIHVELNGAKNNVTLYGNGIDLTKSLWEEQNDMFVFNTSTLTIHEDDGVLRVSFLGIGITLEIGKGAGMLSLDVIVPKIFNNRTKGLLGNFDGNSSNDFVYPNGSRLHFNASDMEIFYYGQTWSVNDSSSVFIYDDGKKHSDYHNFSYIPRFLDTVDKKTLAQAEKECNGSKNIECVFDYALTLNKNIAKSTNDIRITIDNNEEEIAKVVPTINNTCSVNATVGDQISCQLKLDDGLDIAFVNNDTKTTFNRTSKTLYFKQSDDRPHNIWFVAINNQSTKSQQHTIQVQLCTGCHGNGHCSTTVRPDPQETAYFKYSACVCDRGYTGDDCQQQKDWCAERPCSLGRNCTNIPQNKTYSCSPCPNGYAGVPGENDCIDINECNEATHNCSQICDNTKGSFLCQCQPGFIFNVSNWTCVPDESDPCATSTLNCTQTEGCTLDTDNKTTCFCNAGFIFNRTSFQCQDVNECSQNICPQDCMNTIGSFQCSCITGYQLIDKVSCESCEVPNWGLNCSQTCDCTGRGAEKCDPVRGCVCSKGWTGSSCDDDVNECKEHFGVCEDARKSCTNNIGSYSCDCLQGYVKDAVGNCRDIDECSDPQLNECSQKCLNAEGSYTCGCKHGFTEVNSTHCTDINECDLKLADCEQMCENHPGYFNCYCYFGYRLNDNRNTCSKLKDYCKELNNLTCAGYCEVRNKTASCQCQQGFELTPDKQNCADVDECEEGNKCSTGATCMNTVGSFVCECPVGMKLQNNKRTCTECDKYHYGKECLLPCSCIHGVCNSTVGCLCDPGWTGISCDVDVDECRGNQVVCNETNTHCVNTPGSASCVCQEGYSKKISSGKCEDVNECQTSSMNTCDQECINTPGSHLCRCRAGFVFRNGKCNDINECLGDHECQQKCVNTIGSYRCSCESGFILDLTDRKSCIAEKKCTLNQAAHCSRNANCSVFNGEVICVCPNGYNGTNCTDIDECKNGMETCDQNCQNTIGGYKCECQVGFLLENDNASCTKCRNWTYGEMCSRECKCNVTNTETCNPTNGNCTCLKGWHGGLCYDDVNECTSTSNVCPTNSKCINLSGSFTCECDAGYLKNSLGLCKACPQGRFGKGCTSTCLCDMTHTSVCNTVNGSCTCDAGWIGSECNIDANECASANDFECPANSTCVNSRGSYDCDCDPGFKPSSNGDSCRACLQGRFGKGCTSTCLCDMNHTSVCDTVNGSCTCAAGWTGLECKTDVDECVSANGFKCPANSTCVNTIGSYKCDCDPGFKTSSKGDSCTECSNNTYGRKCFTKCACVKENTLSHTQSCDTVNGTCKCTGNWTGNTCQIDVDECQEDACKDQNALCINTDGSFACFCRKGFVKGDVTNTCSNGTTVAEKKIDLQIKLKIDARSINLTSDRDFAVVAEKVKVSLRTYLLRFITNFQIVIKDLRNGSLVIDFTLFYNNSADAVTNVANALDDLGKGTNITYDGKPVEAISEQLANSTLCGLFVEIRGGPCEYGTLCNVRSGVPLCVVNPVPTDNVQLIIGVSVAGGLILAVGICTVICIVIKRKTRNAKKHNTRLDNLNRFDGQGVQVFLRSPIKEVCHGNAPGASRYRTWRSMALSFRQDAVKIPRMVPDENPGTAGW</sequence>
<keyword evidence="6 7" id="KW-1015">Disulfide bond</keyword>
<feature type="domain" description="Sushi" evidence="12">
    <location>
        <begin position="239"/>
        <end position="298"/>
    </location>
</feature>
<comment type="caution">
    <text evidence="7">Lacks conserved residue(s) required for the propagation of feature annotation.</text>
</comment>
<dbReference type="EMBL" id="JAIWYP010000006">
    <property type="protein sequence ID" value="KAH3807309.1"/>
    <property type="molecule type" value="Genomic_DNA"/>
</dbReference>
<evidence type="ECO:0000259" key="11">
    <source>
        <dbReference type="PROSITE" id="PS50856"/>
    </source>
</evidence>